<keyword evidence="2" id="KW-1185">Reference proteome</keyword>
<name>A0A6A5U651_9PLEO</name>
<reference evidence="1" key="1">
    <citation type="journal article" date="2020" name="Stud. Mycol.">
        <title>101 Dothideomycetes genomes: a test case for predicting lifestyles and emergence of pathogens.</title>
        <authorList>
            <person name="Haridas S."/>
            <person name="Albert R."/>
            <person name="Binder M."/>
            <person name="Bloem J."/>
            <person name="Labutti K."/>
            <person name="Salamov A."/>
            <person name="Andreopoulos B."/>
            <person name="Baker S."/>
            <person name="Barry K."/>
            <person name="Bills G."/>
            <person name="Bluhm B."/>
            <person name="Cannon C."/>
            <person name="Castanera R."/>
            <person name="Culley D."/>
            <person name="Daum C."/>
            <person name="Ezra D."/>
            <person name="Gonzalez J."/>
            <person name="Henrissat B."/>
            <person name="Kuo A."/>
            <person name="Liang C."/>
            <person name="Lipzen A."/>
            <person name="Lutzoni F."/>
            <person name="Magnuson J."/>
            <person name="Mondo S."/>
            <person name="Nolan M."/>
            <person name="Ohm R."/>
            <person name="Pangilinan J."/>
            <person name="Park H.-J."/>
            <person name="Ramirez L."/>
            <person name="Alfaro M."/>
            <person name="Sun H."/>
            <person name="Tritt A."/>
            <person name="Yoshinaga Y."/>
            <person name="Zwiers L.-H."/>
            <person name="Turgeon B."/>
            <person name="Goodwin S."/>
            <person name="Spatafora J."/>
            <person name="Crous P."/>
            <person name="Grigoriev I."/>
        </authorList>
    </citation>
    <scope>NUCLEOTIDE SEQUENCE</scope>
    <source>
        <strain evidence="1">CBS 675.92</strain>
    </source>
</reference>
<evidence type="ECO:0000313" key="2">
    <source>
        <dbReference type="Proteomes" id="UP000800035"/>
    </source>
</evidence>
<sequence>MPKHPKSSDIAELATLIGELRKPNNPQPSQDEKLAEAWLNKLYAASNDGKRETEIWIEMAVETAKMTANELAVSKKVAPGEEELADNMDFHYTKVWMKKFTPGKKHWYAI</sequence>
<organism evidence="1 2">
    <name type="scientific">Byssothecium circinans</name>
    <dbReference type="NCBI Taxonomy" id="147558"/>
    <lineage>
        <taxon>Eukaryota</taxon>
        <taxon>Fungi</taxon>
        <taxon>Dikarya</taxon>
        <taxon>Ascomycota</taxon>
        <taxon>Pezizomycotina</taxon>
        <taxon>Dothideomycetes</taxon>
        <taxon>Pleosporomycetidae</taxon>
        <taxon>Pleosporales</taxon>
        <taxon>Massarineae</taxon>
        <taxon>Massarinaceae</taxon>
        <taxon>Byssothecium</taxon>
    </lineage>
</organism>
<accession>A0A6A5U651</accession>
<dbReference type="EMBL" id="ML976987">
    <property type="protein sequence ID" value="KAF1958456.1"/>
    <property type="molecule type" value="Genomic_DNA"/>
</dbReference>
<dbReference type="Proteomes" id="UP000800035">
    <property type="component" value="Unassembled WGS sequence"/>
</dbReference>
<evidence type="ECO:0000313" key="1">
    <source>
        <dbReference type="EMBL" id="KAF1958456.1"/>
    </source>
</evidence>
<protein>
    <submittedName>
        <fullName evidence="1">Uncharacterized protein</fullName>
    </submittedName>
</protein>
<proteinExistence type="predicted"/>
<dbReference type="OrthoDB" id="10537576at2759"/>
<gene>
    <name evidence="1" type="ORF">CC80DRAFT_534197</name>
</gene>
<dbReference type="AlphaFoldDB" id="A0A6A5U651"/>